<sequence>MTVATTSVLFLAAICRLANAQGFELSLLAQLPHTTSSPIATATAVTIKYDPTKASSSVAAEITGDSLLDPLAAFLSKRTAKDIVPCSPQPRGKGPTPFVDTPAEWARKADWADAANKAGTPSGYTKTFTNLQASNNALGYLGFQNQDKYDPDFCAAACDKIEGCVGINLYFERDPIVDPGVGCENPKSTTNIKCAFWGGPATAETAVNKGQFRTKFEVLIAGSNGYTKNTQPSCNGYGTYEYLDNAAINAPMDCGGNWDTYIGAEIFLDKPFDPNLCKASCEATTAWDLEHPPAPPAAPQMCQFFNTYILLNNGCAVGQYCAKYTRPWDKSYALNFGQYRGPDNYTIQYSYTFSNTTLPSQGCPAPIPPPNPTTTSSTKTITTTSSKTTTQTCMCAASCTAQPTAVTKILCCGRVGYNPKGNAQVTLTINTKEMCAQKSLAYRGSSNFAWNQAKKTCTIFGPGASPAGKYQPTPPRNGDRAWAMWDNGCFKFDCSSGPCGR</sequence>
<organism evidence="2 3">
    <name type="scientific">Tothia fuscella</name>
    <dbReference type="NCBI Taxonomy" id="1048955"/>
    <lineage>
        <taxon>Eukaryota</taxon>
        <taxon>Fungi</taxon>
        <taxon>Dikarya</taxon>
        <taxon>Ascomycota</taxon>
        <taxon>Pezizomycotina</taxon>
        <taxon>Dothideomycetes</taxon>
        <taxon>Pleosporomycetidae</taxon>
        <taxon>Venturiales</taxon>
        <taxon>Cylindrosympodiaceae</taxon>
        <taxon>Tothia</taxon>
    </lineage>
</organism>
<feature type="chain" id="PRO_5040363971" evidence="1">
    <location>
        <begin position="21"/>
        <end position="501"/>
    </location>
</feature>
<evidence type="ECO:0000313" key="2">
    <source>
        <dbReference type="EMBL" id="KAF2434427.1"/>
    </source>
</evidence>
<dbReference type="OrthoDB" id="271448at2759"/>
<evidence type="ECO:0000313" key="3">
    <source>
        <dbReference type="Proteomes" id="UP000800235"/>
    </source>
</evidence>
<proteinExistence type="predicted"/>
<comment type="caution">
    <text evidence="2">The sequence shown here is derived from an EMBL/GenBank/DDBJ whole genome shotgun (WGS) entry which is preliminary data.</text>
</comment>
<dbReference type="EMBL" id="MU007016">
    <property type="protein sequence ID" value="KAF2434427.1"/>
    <property type="molecule type" value="Genomic_DNA"/>
</dbReference>
<keyword evidence="1" id="KW-0732">Signal</keyword>
<reference evidence="2" key="1">
    <citation type="journal article" date="2020" name="Stud. Mycol.">
        <title>101 Dothideomycetes genomes: a test case for predicting lifestyles and emergence of pathogens.</title>
        <authorList>
            <person name="Haridas S."/>
            <person name="Albert R."/>
            <person name="Binder M."/>
            <person name="Bloem J."/>
            <person name="Labutti K."/>
            <person name="Salamov A."/>
            <person name="Andreopoulos B."/>
            <person name="Baker S."/>
            <person name="Barry K."/>
            <person name="Bills G."/>
            <person name="Bluhm B."/>
            <person name="Cannon C."/>
            <person name="Castanera R."/>
            <person name="Culley D."/>
            <person name="Daum C."/>
            <person name="Ezra D."/>
            <person name="Gonzalez J."/>
            <person name="Henrissat B."/>
            <person name="Kuo A."/>
            <person name="Liang C."/>
            <person name="Lipzen A."/>
            <person name="Lutzoni F."/>
            <person name="Magnuson J."/>
            <person name="Mondo S."/>
            <person name="Nolan M."/>
            <person name="Ohm R."/>
            <person name="Pangilinan J."/>
            <person name="Park H.-J."/>
            <person name="Ramirez L."/>
            <person name="Alfaro M."/>
            <person name="Sun H."/>
            <person name="Tritt A."/>
            <person name="Yoshinaga Y."/>
            <person name="Zwiers L.-H."/>
            <person name="Turgeon B."/>
            <person name="Goodwin S."/>
            <person name="Spatafora J."/>
            <person name="Crous P."/>
            <person name="Grigoriev I."/>
        </authorList>
    </citation>
    <scope>NUCLEOTIDE SEQUENCE</scope>
    <source>
        <strain evidence="2">CBS 130266</strain>
    </source>
</reference>
<dbReference type="PANTHER" id="PTHR36578">
    <property type="entry name" value="CHROMOSOME 15, WHOLE GENOME SHOTGUN SEQUENCE"/>
    <property type="match status" value="1"/>
</dbReference>
<dbReference type="Proteomes" id="UP000800235">
    <property type="component" value="Unassembled WGS sequence"/>
</dbReference>
<feature type="signal peptide" evidence="1">
    <location>
        <begin position="1"/>
        <end position="20"/>
    </location>
</feature>
<dbReference type="AlphaFoldDB" id="A0A9P4NZB7"/>
<name>A0A9P4NZB7_9PEZI</name>
<accession>A0A9P4NZB7</accession>
<evidence type="ECO:0000256" key="1">
    <source>
        <dbReference type="SAM" id="SignalP"/>
    </source>
</evidence>
<dbReference type="PANTHER" id="PTHR36578:SF2">
    <property type="entry name" value="PA14 DOMAIN-CONTAINING PROTEIN"/>
    <property type="match status" value="1"/>
</dbReference>
<keyword evidence="3" id="KW-1185">Reference proteome</keyword>
<protein>
    <submittedName>
        <fullName evidence="2">Uncharacterized protein</fullName>
    </submittedName>
</protein>
<gene>
    <name evidence="2" type="ORF">EJ08DRAFT_466188</name>
</gene>